<dbReference type="Pfam" id="PF07729">
    <property type="entry name" value="FCD"/>
    <property type="match status" value="1"/>
</dbReference>
<dbReference type="Gene3D" id="1.10.10.10">
    <property type="entry name" value="Winged helix-like DNA-binding domain superfamily/Winged helix DNA-binding domain"/>
    <property type="match status" value="1"/>
</dbReference>
<dbReference type="InterPro" id="IPR036390">
    <property type="entry name" value="WH_DNA-bd_sf"/>
</dbReference>
<dbReference type="InterPro" id="IPR011711">
    <property type="entry name" value="GntR_C"/>
</dbReference>
<dbReference type="SMART" id="SM00345">
    <property type="entry name" value="HTH_GNTR"/>
    <property type="match status" value="1"/>
</dbReference>
<evidence type="ECO:0000313" key="6">
    <source>
        <dbReference type="Proteomes" id="UP000006558"/>
    </source>
</evidence>
<dbReference type="SUPFAM" id="SSF46785">
    <property type="entry name" value="Winged helix' DNA-binding domain"/>
    <property type="match status" value="1"/>
</dbReference>
<reference evidence="6" key="1">
    <citation type="submission" date="2007-05" db="EMBL/GenBank/DDBJ databases">
        <title>Complete sequence of Thermotoga petrophila RKU-1.</title>
        <authorList>
            <consortium name="US DOE Joint Genome Institute"/>
            <person name="Copeland A."/>
            <person name="Lucas S."/>
            <person name="Lapidus A."/>
            <person name="Barry K."/>
            <person name="Glavina del Rio T."/>
            <person name="Dalin E."/>
            <person name="Tice H."/>
            <person name="Pitluck S."/>
            <person name="Sims D."/>
            <person name="Brettin T."/>
            <person name="Bruce D."/>
            <person name="Detter J.C."/>
            <person name="Han C."/>
            <person name="Tapia R."/>
            <person name="Schmutz J."/>
            <person name="Larimer F."/>
            <person name="Land M."/>
            <person name="Hauser L."/>
            <person name="Kyrpides N."/>
            <person name="Mikhailova N."/>
            <person name="Nelson K."/>
            <person name="Gogarten J.P."/>
            <person name="Noll K."/>
            <person name="Richardson P."/>
        </authorList>
    </citation>
    <scope>NUCLEOTIDE SEQUENCE [LARGE SCALE GENOMIC DNA]</scope>
    <source>
        <strain evidence="6">ATCC BAA-488 / DSM 13995 / JCM 10881 / RKU-1</strain>
    </source>
</reference>
<keyword evidence="1" id="KW-0805">Transcription regulation</keyword>
<sequence>MKKIEVDLVRTKVYNLLKEMILNHELKLGEKLNVRELSEKLGISFTPVRDALLQLATEGLVKVVPRVGFFVTDVDEKFIRETIETRIMMEVFCLENYFDKIAGSEELLEIKGEIDDVEKSAKREIFDDSDERLHKLFIRASGNELIISLYEKIWDRIDLVRHLNERYVVSNREHKELIERIISGDKEGAIEKLKEHLKNVEAETIKNLYTYERS</sequence>
<keyword evidence="2" id="KW-0238">DNA-binding</keyword>
<dbReference type="PANTHER" id="PTHR43537:SF24">
    <property type="entry name" value="GLUCONATE OPERON TRANSCRIPTIONAL REPRESSOR"/>
    <property type="match status" value="1"/>
</dbReference>
<dbReference type="EMBL" id="CP000702">
    <property type="protein sequence ID" value="ABQ46505.1"/>
    <property type="molecule type" value="Genomic_DNA"/>
</dbReference>
<dbReference type="GO" id="GO:0003700">
    <property type="term" value="F:DNA-binding transcription factor activity"/>
    <property type="evidence" value="ECO:0007669"/>
    <property type="project" value="InterPro"/>
</dbReference>
<organism evidence="5 6">
    <name type="scientific">Thermotoga petrophila (strain ATCC BAA-488 / DSM 13995 / JCM 10881 / RKU-1)</name>
    <dbReference type="NCBI Taxonomy" id="390874"/>
    <lineage>
        <taxon>Bacteria</taxon>
        <taxon>Thermotogati</taxon>
        <taxon>Thermotogota</taxon>
        <taxon>Thermotogae</taxon>
        <taxon>Thermotogales</taxon>
        <taxon>Thermotogaceae</taxon>
        <taxon>Thermotoga</taxon>
    </lineage>
</organism>
<dbReference type="SMART" id="SM00895">
    <property type="entry name" value="FCD"/>
    <property type="match status" value="1"/>
</dbReference>
<dbReference type="CDD" id="cd07377">
    <property type="entry name" value="WHTH_GntR"/>
    <property type="match status" value="1"/>
</dbReference>
<dbReference type="InterPro" id="IPR036388">
    <property type="entry name" value="WH-like_DNA-bd_sf"/>
</dbReference>
<accession>A5IJY2</accession>
<dbReference type="Proteomes" id="UP000006558">
    <property type="component" value="Chromosome"/>
</dbReference>
<dbReference type="Pfam" id="PF00392">
    <property type="entry name" value="GntR"/>
    <property type="match status" value="1"/>
</dbReference>
<reference evidence="5 6" key="2">
    <citation type="journal article" date="2009" name="Proc. Natl. Acad. Sci. U.S.A.">
        <title>On the chimeric nature, thermophilic origin, and phylogenetic placement of the Thermotogales.</title>
        <authorList>
            <person name="Zhaxybayeva O."/>
            <person name="Swithers K.S."/>
            <person name="Lapierre P."/>
            <person name="Fournier G.P."/>
            <person name="Bickhart D.M."/>
            <person name="DeBoy R.T."/>
            <person name="Nelson K.E."/>
            <person name="Nesbo C.L."/>
            <person name="Doolittle W.F."/>
            <person name="Gogarten J.P."/>
            <person name="Noll K.M."/>
        </authorList>
    </citation>
    <scope>NUCLEOTIDE SEQUENCE [LARGE SCALE GENOMIC DNA]</scope>
    <source>
        <strain evidence="6">ATCC BAA-488 / DSM 13995 / JCM 10881 / RKU-1</strain>
    </source>
</reference>
<dbReference type="HOGENOM" id="CLU_017584_5_2_0"/>
<name>A5IJY2_THEP1</name>
<feature type="domain" description="HTH gntR-type" evidence="4">
    <location>
        <begin position="7"/>
        <end position="74"/>
    </location>
</feature>
<evidence type="ECO:0000256" key="3">
    <source>
        <dbReference type="ARBA" id="ARBA00023163"/>
    </source>
</evidence>
<evidence type="ECO:0000256" key="1">
    <source>
        <dbReference type="ARBA" id="ARBA00023015"/>
    </source>
</evidence>
<dbReference type="GO" id="GO:0003677">
    <property type="term" value="F:DNA binding"/>
    <property type="evidence" value="ECO:0007669"/>
    <property type="project" value="UniProtKB-KW"/>
</dbReference>
<dbReference type="Gene3D" id="1.20.120.530">
    <property type="entry name" value="GntR ligand-binding domain-like"/>
    <property type="match status" value="1"/>
</dbReference>
<proteinExistence type="predicted"/>
<evidence type="ECO:0000313" key="5">
    <source>
        <dbReference type="EMBL" id="ABQ46505.1"/>
    </source>
</evidence>
<dbReference type="InterPro" id="IPR000524">
    <property type="entry name" value="Tscrpt_reg_HTH_GntR"/>
</dbReference>
<evidence type="ECO:0000256" key="2">
    <source>
        <dbReference type="ARBA" id="ARBA00023125"/>
    </source>
</evidence>
<dbReference type="AlphaFoldDB" id="A5IJY2"/>
<dbReference type="STRING" id="390874.Tpet_0481"/>
<dbReference type="InterPro" id="IPR008920">
    <property type="entry name" value="TF_FadR/GntR_C"/>
</dbReference>
<protein>
    <submittedName>
        <fullName evidence="5">Transcriptional regulator, GntR family</fullName>
    </submittedName>
</protein>
<dbReference type="PROSITE" id="PS50949">
    <property type="entry name" value="HTH_GNTR"/>
    <property type="match status" value="1"/>
</dbReference>
<dbReference type="SMR" id="A5IJY2"/>
<dbReference type="eggNOG" id="COG1802">
    <property type="taxonomic scope" value="Bacteria"/>
</dbReference>
<keyword evidence="3" id="KW-0804">Transcription</keyword>
<dbReference type="KEGG" id="tpt:Tpet_0481"/>
<dbReference type="PANTHER" id="PTHR43537">
    <property type="entry name" value="TRANSCRIPTIONAL REGULATOR, GNTR FAMILY"/>
    <property type="match status" value="1"/>
</dbReference>
<dbReference type="RefSeq" id="WP_004081527.1">
    <property type="nucleotide sequence ID" value="NC_009486.1"/>
</dbReference>
<evidence type="ECO:0000259" key="4">
    <source>
        <dbReference type="PROSITE" id="PS50949"/>
    </source>
</evidence>
<dbReference type="SUPFAM" id="SSF48008">
    <property type="entry name" value="GntR ligand-binding domain-like"/>
    <property type="match status" value="1"/>
</dbReference>
<gene>
    <name evidence="5" type="ordered locus">Tpet_0481</name>
</gene>